<dbReference type="AlphaFoldDB" id="A0AAP2DQV4"/>
<dbReference type="SUPFAM" id="SSF47413">
    <property type="entry name" value="lambda repressor-like DNA-binding domains"/>
    <property type="match status" value="1"/>
</dbReference>
<evidence type="ECO:0000259" key="3">
    <source>
        <dbReference type="PROSITE" id="PS50943"/>
    </source>
</evidence>
<protein>
    <submittedName>
        <fullName evidence="4">Helix-turn-helix domain-containing protein</fullName>
    </submittedName>
</protein>
<dbReference type="PROSITE" id="PS50943">
    <property type="entry name" value="HTH_CROC1"/>
    <property type="match status" value="1"/>
</dbReference>
<dbReference type="PANTHER" id="PTHR46797:SF1">
    <property type="entry name" value="METHYLPHOSPHONATE SYNTHASE"/>
    <property type="match status" value="1"/>
</dbReference>
<dbReference type="SMART" id="SM00530">
    <property type="entry name" value="HTH_XRE"/>
    <property type="match status" value="1"/>
</dbReference>
<evidence type="ECO:0000313" key="5">
    <source>
        <dbReference type="Proteomes" id="UP001319200"/>
    </source>
</evidence>
<keyword evidence="5" id="KW-1185">Reference proteome</keyword>
<dbReference type="Proteomes" id="UP001319200">
    <property type="component" value="Unassembled WGS sequence"/>
</dbReference>
<reference evidence="4 5" key="1">
    <citation type="submission" date="2021-05" db="EMBL/GenBank/DDBJ databases">
        <title>A Polyphasic approach of four new species of the genus Ohtaekwangia: Ohtaekwangia histidinii sp. nov., Ohtaekwangia cretensis sp. nov., Ohtaekwangia indiensis sp. nov., Ohtaekwangia reichenbachii sp. nov. from diverse environment.</title>
        <authorList>
            <person name="Octaviana S."/>
        </authorList>
    </citation>
    <scope>NUCLEOTIDE SEQUENCE [LARGE SCALE GENOMIC DNA]</scope>
    <source>
        <strain evidence="4 5">PWU4</strain>
    </source>
</reference>
<evidence type="ECO:0000313" key="4">
    <source>
        <dbReference type="EMBL" id="MBT1700875.1"/>
    </source>
</evidence>
<comment type="caution">
    <text evidence="4">The sequence shown here is derived from an EMBL/GenBank/DDBJ whole genome shotgun (WGS) entry which is preliminary data.</text>
</comment>
<dbReference type="EMBL" id="JAHESF010000050">
    <property type="protein sequence ID" value="MBT1700875.1"/>
    <property type="molecule type" value="Genomic_DNA"/>
</dbReference>
<dbReference type="Pfam" id="PF01381">
    <property type="entry name" value="HTH_3"/>
    <property type="match status" value="1"/>
</dbReference>
<gene>
    <name evidence="4" type="ORF">KK083_28545</name>
</gene>
<dbReference type="InterPro" id="IPR010359">
    <property type="entry name" value="IrrE_HExxH"/>
</dbReference>
<name>A0AAP2DQV4_9BACT</name>
<evidence type="ECO:0000256" key="1">
    <source>
        <dbReference type="ARBA" id="ARBA00007227"/>
    </source>
</evidence>
<dbReference type="PANTHER" id="PTHR46797">
    <property type="entry name" value="HTH-TYPE TRANSCRIPTIONAL REGULATOR"/>
    <property type="match status" value="1"/>
</dbReference>
<keyword evidence="2" id="KW-0238">DNA-binding</keyword>
<accession>A0AAP2DQV4</accession>
<dbReference type="RefSeq" id="WP_254169563.1">
    <property type="nucleotide sequence ID" value="NZ_JAHESF010000050.1"/>
</dbReference>
<proteinExistence type="inferred from homology"/>
<dbReference type="GO" id="GO:0003677">
    <property type="term" value="F:DNA binding"/>
    <property type="evidence" value="ECO:0007669"/>
    <property type="project" value="UniProtKB-KW"/>
</dbReference>
<dbReference type="GO" id="GO:0005829">
    <property type="term" value="C:cytosol"/>
    <property type="evidence" value="ECO:0007669"/>
    <property type="project" value="TreeGrafter"/>
</dbReference>
<dbReference type="InterPro" id="IPR001387">
    <property type="entry name" value="Cro/C1-type_HTH"/>
</dbReference>
<dbReference type="CDD" id="cd00093">
    <property type="entry name" value="HTH_XRE"/>
    <property type="match status" value="1"/>
</dbReference>
<organism evidence="4 5">
    <name type="scientific">Chryseosolibacter histidini</name>
    <dbReference type="NCBI Taxonomy" id="2782349"/>
    <lineage>
        <taxon>Bacteria</taxon>
        <taxon>Pseudomonadati</taxon>
        <taxon>Bacteroidota</taxon>
        <taxon>Cytophagia</taxon>
        <taxon>Cytophagales</taxon>
        <taxon>Chryseotaleaceae</taxon>
        <taxon>Chryseosolibacter</taxon>
    </lineage>
</organism>
<dbReference type="Pfam" id="PF06114">
    <property type="entry name" value="Peptidase_M78"/>
    <property type="match status" value="1"/>
</dbReference>
<dbReference type="InterPro" id="IPR010982">
    <property type="entry name" value="Lambda_DNA-bd_dom_sf"/>
</dbReference>
<evidence type="ECO:0000256" key="2">
    <source>
        <dbReference type="ARBA" id="ARBA00023125"/>
    </source>
</evidence>
<dbReference type="GO" id="GO:0003700">
    <property type="term" value="F:DNA-binding transcription factor activity"/>
    <property type="evidence" value="ECO:0007669"/>
    <property type="project" value="TreeGrafter"/>
</dbReference>
<feature type="domain" description="HTH cro/C1-type" evidence="3">
    <location>
        <begin position="24"/>
        <end position="78"/>
    </location>
</feature>
<dbReference type="Gene3D" id="1.10.260.40">
    <property type="entry name" value="lambda repressor-like DNA-binding domains"/>
    <property type="match status" value="1"/>
</dbReference>
<comment type="similarity">
    <text evidence="1">Belongs to the short-chain fatty acyl-CoA assimilation regulator (ScfR) family.</text>
</comment>
<sequence length="505" mass="58075">MEPKKKSPATVDESHLKLIMGLKLKQLRTEKGMSLAELAQATGISISYLNEIEKGKKLPKADKIAVLANTLEVSYDWLVSLKTNKKLAPVAEVLQSRIMKELLLDVFGIDKAQLLDLLARVPVKLNAFLNTLIEISRNYGMRVENIYFSALRSYQEMHENYFEEIETAVDNFMSQNSLDVHQAIEWEQLRAVLEKNYQYRVEEDGLSNQPELQELRSVLLPGKRPKLLLNKNLNRIQKAFILGREIGFQFLGITERPNTTSWVEFDSFEQVLNNFKASYFSCALLLPRESLVKRLEVIFASPEFNSRDIIQLMEDFKVSPEILAHRLTNLLPRYFGIQELFFLRFSNRNGSEEFELTKEMHLAGLHNPHANMMQEHYCRRWISINILRSLSVQLKKGIYSKPLCMAQRSRYFGNEKEYLILSLAKPAMEGTNINHSISVGLLLTNQLRKKVMFWNDPTIPIRMVGETCQRCPAADCAERAAEAEVLQKGQRIAVMKTALKALSDR</sequence>
<dbReference type="InterPro" id="IPR050807">
    <property type="entry name" value="TransReg_Diox_bact_type"/>
</dbReference>